<keyword evidence="1 4" id="KW-0812">Transmembrane</keyword>
<sequence length="133" mass="14967">MAFMMRFMLALKPVLEGTIWKVESDSHGMLLSGEDCNEDLDQIKEQYRTRSTGHGFQRVMLQLKGRWGRWRLATSGPRAVFEVLLAVVGYLLMLAVMTMNVGYFLSVIAGVFLGTFALGDLATTSSLYQEHHC</sequence>
<dbReference type="PANTHER" id="PTHR12483:SF120">
    <property type="entry name" value="HIGH-AFFINITY COPPER TRANSPORTER CTRA2"/>
    <property type="match status" value="1"/>
</dbReference>
<dbReference type="GO" id="GO:0005886">
    <property type="term" value="C:plasma membrane"/>
    <property type="evidence" value="ECO:0007669"/>
    <property type="project" value="TreeGrafter"/>
</dbReference>
<organism evidence="6 7">
    <name type="scientific">Neoarthrinium moseri</name>
    <dbReference type="NCBI Taxonomy" id="1658444"/>
    <lineage>
        <taxon>Eukaryota</taxon>
        <taxon>Fungi</taxon>
        <taxon>Dikarya</taxon>
        <taxon>Ascomycota</taxon>
        <taxon>Pezizomycotina</taxon>
        <taxon>Sordariomycetes</taxon>
        <taxon>Xylariomycetidae</taxon>
        <taxon>Amphisphaeriales</taxon>
        <taxon>Apiosporaceae</taxon>
        <taxon>Neoarthrinium</taxon>
    </lineage>
</organism>
<dbReference type="PANTHER" id="PTHR12483">
    <property type="entry name" value="SOLUTE CARRIER FAMILY 31 COPPER TRANSPORTERS"/>
    <property type="match status" value="1"/>
</dbReference>
<evidence type="ECO:0000256" key="4">
    <source>
        <dbReference type="RuleBase" id="RU367022"/>
    </source>
</evidence>
<keyword evidence="4" id="KW-0406">Ion transport</keyword>
<protein>
    <recommendedName>
        <fullName evidence="4">Copper transport protein</fullName>
    </recommendedName>
</protein>
<evidence type="ECO:0000256" key="1">
    <source>
        <dbReference type="ARBA" id="ARBA00022692"/>
    </source>
</evidence>
<keyword evidence="7" id="KW-1185">Reference proteome</keyword>
<feature type="transmembrane region" description="Helical" evidence="4">
    <location>
        <begin position="103"/>
        <end position="122"/>
    </location>
</feature>
<reference evidence="6" key="1">
    <citation type="submission" date="2021-03" db="EMBL/GenBank/DDBJ databases">
        <title>Revisited historic fungal species revealed as producer of novel bioactive compounds through whole genome sequencing and comparative genomics.</title>
        <authorList>
            <person name="Vignolle G.A."/>
            <person name="Hochenegger N."/>
            <person name="Mach R.L."/>
            <person name="Mach-Aigner A.R."/>
            <person name="Javad Rahimi M."/>
            <person name="Salim K.A."/>
            <person name="Chan C.M."/>
            <person name="Lim L.B.L."/>
            <person name="Cai F."/>
            <person name="Druzhinina I.S."/>
            <person name="U'Ren J.M."/>
            <person name="Derntl C."/>
        </authorList>
    </citation>
    <scope>NUCLEOTIDE SEQUENCE</scope>
    <source>
        <strain evidence="6">TUCIM 5799</strain>
    </source>
</reference>
<comment type="subcellular location">
    <subcellularLocation>
        <location evidence="4">Membrane</location>
        <topology evidence="4">Multi-pass membrane protein</topology>
    </subcellularLocation>
</comment>
<feature type="transmembrane region" description="Helical" evidence="4">
    <location>
        <begin position="79"/>
        <end position="97"/>
    </location>
</feature>
<keyword evidence="5" id="KW-0732">Signal</keyword>
<feature type="chain" id="PRO_5040267938" description="Copper transport protein" evidence="5">
    <location>
        <begin position="17"/>
        <end position="133"/>
    </location>
</feature>
<keyword evidence="2 4" id="KW-1133">Transmembrane helix</keyword>
<keyword evidence="4" id="KW-0813">Transport</keyword>
<evidence type="ECO:0000256" key="3">
    <source>
        <dbReference type="ARBA" id="ARBA00023136"/>
    </source>
</evidence>
<comment type="similarity">
    <text evidence="4">Belongs to the copper transporter (Ctr) (TC 1.A.56) family. SLC31A subfamily.</text>
</comment>
<evidence type="ECO:0000256" key="2">
    <source>
        <dbReference type="ARBA" id="ARBA00022989"/>
    </source>
</evidence>
<dbReference type="InterPro" id="IPR007274">
    <property type="entry name" value="Cop_transporter"/>
</dbReference>
<dbReference type="Pfam" id="PF04145">
    <property type="entry name" value="Ctr"/>
    <property type="match status" value="1"/>
</dbReference>
<feature type="signal peptide" evidence="5">
    <location>
        <begin position="1"/>
        <end position="16"/>
    </location>
</feature>
<accession>A0A9P9WSX3</accession>
<keyword evidence="3 4" id="KW-0472">Membrane</keyword>
<evidence type="ECO:0000313" key="7">
    <source>
        <dbReference type="Proteomes" id="UP000829685"/>
    </source>
</evidence>
<name>A0A9P9WSX3_9PEZI</name>
<dbReference type="GO" id="GO:0005375">
    <property type="term" value="F:copper ion transmembrane transporter activity"/>
    <property type="evidence" value="ECO:0007669"/>
    <property type="project" value="UniProtKB-UniRule"/>
</dbReference>
<proteinExistence type="inferred from homology"/>
<dbReference type="AlphaFoldDB" id="A0A9P9WSX3"/>
<keyword evidence="4" id="KW-0187">Copper transport</keyword>
<keyword evidence="4" id="KW-0186">Copper</keyword>
<comment type="caution">
    <text evidence="6">The sequence shown here is derived from an EMBL/GenBank/DDBJ whole genome shotgun (WGS) entry which is preliminary data.</text>
</comment>
<evidence type="ECO:0000313" key="6">
    <source>
        <dbReference type="EMBL" id="KAI1877788.1"/>
    </source>
</evidence>
<dbReference type="Proteomes" id="UP000829685">
    <property type="component" value="Unassembled WGS sequence"/>
</dbReference>
<gene>
    <name evidence="6" type="ORF">JX265_003796</name>
</gene>
<evidence type="ECO:0000256" key="5">
    <source>
        <dbReference type="SAM" id="SignalP"/>
    </source>
</evidence>
<dbReference type="EMBL" id="JAFIMR010000006">
    <property type="protein sequence ID" value="KAI1877788.1"/>
    <property type="molecule type" value="Genomic_DNA"/>
</dbReference>